<dbReference type="PANTHER" id="PTHR21403">
    <property type="entry name" value="ATP PHOSPHORIBOSYLTRANSFERASE ATP-PRTASE"/>
    <property type="match status" value="1"/>
</dbReference>
<dbReference type="SUPFAM" id="SSF53850">
    <property type="entry name" value="Periplasmic binding protein-like II"/>
    <property type="match status" value="1"/>
</dbReference>
<evidence type="ECO:0000256" key="9">
    <source>
        <dbReference type="ARBA" id="ARBA00024861"/>
    </source>
</evidence>
<evidence type="ECO:0000256" key="4">
    <source>
        <dbReference type="ARBA" id="ARBA00020998"/>
    </source>
</evidence>
<dbReference type="EC" id="2.4.2.17" evidence="3 10"/>
<dbReference type="CDD" id="cd13593">
    <property type="entry name" value="PBP2_HisGL3"/>
    <property type="match status" value="1"/>
</dbReference>
<protein>
    <recommendedName>
        <fullName evidence="4 10">ATP phosphoribosyltransferase</fullName>
        <ecNumber evidence="3 10">2.4.2.17</ecNumber>
    </recommendedName>
</protein>
<dbReference type="UniPathway" id="UPA00031">
    <property type="reaction ID" value="UER00006"/>
</dbReference>
<evidence type="ECO:0000256" key="1">
    <source>
        <dbReference type="ARBA" id="ARBA00000915"/>
    </source>
</evidence>
<dbReference type="GO" id="GO:0003879">
    <property type="term" value="F:ATP phosphoribosyltransferase activity"/>
    <property type="evidence" value="ECO:0007669"/>
    <property type="project" value="UniProtKB-UniRule"/>
</dbReference>
<dbReference type="Proteomes" id="UP000249524">
    <property type="component" value="Unassembled WGS sequence"/>
</dbReference>
<evidence type="ECO:0000256" key="2">
    <source>
        <dbReference type="ARBA" id="ARBA00004667"/>
    </source>
</evidence>
<evidence type="ECO:0000256" key="5">
    <source>
        <dbReference type="ARBA" id="ARBA00022605"/>
    </source>
</evidence>
<dbReference type="NCBIfam" id="TIGR00070">
    <property type="entry name" value="hisG"/>
    <property type="match status" value="1"/>
</dbReference>
<evidence type="ECO:0000256" key="6">
    <source>
        <dbReference type="ARBA" id="ARBA00022676"/>
    </source>
</evidence>
<evidence type="ECO:0000259" key="11">
    <source>
        <dbReference type="Pfam" id="PF01634"/>
    </source>
</evidence>
<evidence type="ECO:0000313" key="13">
    <source>
        <dbReference type="Proteomes" id="UP000249524"/>
    </source>
</evidence>
<dbReference type="InterPro" id="IPR001348">
    <property type="entry name" value="ATP_PRibTrfase_HisG"/>
</dbReference>
<comment type="function">
    <text evidence="9">Catalyzes the condensation of ATP and 5-phosphoribose 1-diphosphate to form N'-(5'-phosphoribosyl)-ATP (PR-ATP). Has a crucial role in the pathway because the rate of histidine biosynthesis seems to be controlled primarily by regulation of HisG enzymatic activity.</text>
</comment>
<dbReference type="PANTHER" id="PTHR21403:SF8">
    <property type="entry name" value="ATP PHOSPHORIBOSYLTRANSFERASE"/>
    <property type="match status" value="1"/>
</dbReference>
<evidence type="ECO:0000256" key="7">
    <source>
        <dbReference type="ARBA" id="ARBA00022679"/>
    </source>
</evidence>
<dbReference type="Pfam" id="PF01634">
    <property type="entry name" value="HisG"/>
    <property type="match status" value="1"/>
</dbReference>
<evidence type="ECO:0000256" key="8">
    <source>
        <dbReference type="ARBA" id="ARBA00023102"/>
    </source>
</evidence>
<evidence type="ECO:0000313" key="12">
    <source>
        <dbReference type="EMBL" id="RAK63413.1"/>
    </source>
</evidence>
<evidence type="ECO:0000256" key="10">
    <source>
        <dbReference type="NCBIfam" id="TIGR00070"/>
    </source>
</evidence>
<keyword evidence="6 12" id="KW-0328">Glycosyltransferase</keyword>
<evidence type="ECO:0000256" key="3">
    <source>
        <dbReference type="ARBA" id="ARBA00011946"/>
    </source>
</evidence>
<feature type="domain" description="ATP phosphoribosyltransferase catalytic" evidence="11">
    <location>
        <begin position="55"/>
        <end position="213"/>
    </location>
</feature>
<accession>A0A328B8E3</accession>
<keyword evidence="13" id="KW-1185">Reference proteome</keyword>
<comment type="caution">
    <text evidence="12">The sequence shown here is derived from an EMBL/GenBank/DDBJ whole genome shotgun (WGS) entry which is preliminary data.</text>
</comment>
<reference evidence="12 13" key="1">
    <citation type="submission" date="2018-05" db="EMBL/GenBank/DDBJ databases">
        <authorList>
            <person name="Lanie J.A."/>
            <person name="Ng W.-L."/>
            <person name="Kazmierczak K.M."/>
            <person name="Andrzejewski T.M."/>
            <person name="Davidsen T.M."/>
            <person name="Wayne K.J."/>
            <person name="Tettelin H."/>
            <person name="Glass J.I."/>
            <person name="Rusch D."/>
            <person name="Podicherti R."/>
            <person name="Tsui H.-C.T."/>
            <person name="Winkler M.E."/>
        </authorList>
    </citation>
    <scope>NUCLEOTIDE SEQUENCE [LARGE SCALE GENOMIC DNA]</scope>
    <source>
        <strain evidence="12 13">BUT-10</strain>
    </source>
</reference>
<gene>
    <name evidence="12" type="ORF">DJ019_16970</name>
</gene>
<organism evidence="12 13">
    <name type="scientific">Phenylobacterium kunshanense</name>
    <dbReference type="NCBI Taxonomy" id="1445034"/>
    <lineage>
        <taxon>Bacteria</taxon>
        <taxon>Pseudomonadati</taxon>
        <taxon>Pseudomonadota</taxon>
        <taxon>Alphaproteobacteria</taxon>
        <taxon>Caulobacterales</taxon>
        <taxon>Caulobacteraceae</taxon>
        <taxon>Phenylobacterium</taxon>
    </lineage>
</organism>
<keyword evidence="5" id="KW-0028">Amino-acid biosynthesis</keyword>
<dbReference type="EMBL" id="QFYS01000008">
    <property type="protein sequence ID" value="RAK63413.1"/>
    <property type="molecule type" value="Genomic_DNA"/>
</dbReference>
<name>A0A328B8E3_9CAUL</name>
<keyword evidence="7 12" id="KW-0808">Transferase</keyword>
<sequence length="322" mass="33785">MSGLVIAIPSKGRLKEQVEGWLADSGLKLEISGGARGYMAALKGLPGAQVRLLSASDIADALDAGEVHLGVTGEDLLRERGEDMESRVLLLRALGFGRADLVTAVPKSWLDVESMADLEEVAHDYLARTGRRMRVATKYLTQTRSFFARHGLADYRITESGGATEGAPAAGTAEIVVDITTTGATLVANGLKVLADGVMLKSQAQLAASLRADWDAEALASAERLLRIVEARAAALRSATLAWPARGDADEDAVVSRLTAAGATRRPNGLLVDSAQIADASLALTAAGLGPVTVSRPDFVFDVSCTPFNTLKSRAFDASVKT</sequence>
<dbReference type="InterPro" id="IPR018198">
    <property type="entry name" value="ATP_PRibTrfase_CS"/>
</dbReference>
<dbReference type="AlphaFoldDB" id="A0A328B8E3"/>
<dbReference type="OrthoDB" id="9806435at2"/>
<keyword evidence="8" id="KW-0368">Histidine biosynthesis</keyword>
<dbReference type="Gene3D" id="3.40.190.10">
    <property type="entry name" value="Periplasmic binding protein-like II"/>
    <property type="match status" value="2"/>
</dbReference>
<dbReference type="GO" id="GO:0005737">
    <property type="term" value="C:cytoplasm"/>
    <property type="evidence" value="ECO:0007669"/>
    <property type="project" value="InterPro"/>
</dbReference>
<comment type="catalytic activity">
    <reaction evidence="1">
        <text>1-(5-phospho-beta-D-ribosyl)-ATP + diphosphate = 5-phospho-alpha-D-ribose 1-diphosphate + ATP</text>
        <dbReference type="Rhea" id="RHEA:18473"/>
        <dbReference type="ChEBI" id="CHEBI:30616"/>
        <dbReference type="ChEBI" id="CHEBI:33019"/>
        <dbReference type="ChEBI" id="CHEBI:58017"/>
        <dbReference type="ChEBI" id="CHEBI:73183"/>
        <dbReference type="EC" id="2.4.2.17"/>
    </reaction>
</comment>
<proteinExistence type="predicted"/>
<dbReference type="RefSeq" id="WP_111277253.1">
    <property type="nucleotide sequence ID" value="NZ_QFYS01000008.1"/>
</dbReference>
<dbReference type="InterPro" id="IPR013820">
    <property type="entry name" value="ATP_PRibTrfase_cat"/>
</dbReference>
<dbReference type="PROSITE" id="PS01316">
    <property type="entry name" value="ATP_P_PHORIBOSYLTR"/>
    <property type="match status" value="1"/>
</dbReference>
<dbReference type="GO" id="GO:0000105">
    <property type="term" value="P:L-histidine biosynthetic process"/>
    <property type="evidence" value="ECO:0007669"/>
    <property type="project" value="UniProtKB-UniRule"/>
</dbReference>
<comment type="pathway">
    <text evidence="2">Amino-acid biosynthesis; L-histidine biosynthesis; L-histidine from 5-phospho-alpha-D-ribose 1-diphosphate: step 1/9.</text>
</comment>